<comment type="caution">
    <text evidence="1">The sequence shown here is derived from an EMBL/GenBank/DDBJ whole genome shotgun (WGS) entry which is preliminary data.</text>
</comment>
<proteinExistence type="predicted"/>
<dbReference type="Gene3D" id="3.60.10.10">
    <property type="entry name" value="Endonuclease/exonuclease/phosphatase"/>
    <property type="match status" value="1"/>
</dbReference>
<evidence type="ECO:0000313" key="1">
    <source>
        <dbReference type="EMBL" id="MFC7316901.1"/>
    </source>
</evidence>
<name>A0ABD6A9N1_9EURY</name>
<gene>
    <name evidence="1" type="ORF">ACFQPE_08850</name>
</gene>
<evidence type="ECO:0008006" key="3">
    <source>
        <dbReference type="Google" id="ProtNLM"/>
    </source>
</evidence>
<dbReference type="Proteomes" id="UP001596547">
    <property type="component" value="Unassembled WGS sequence"/>
</dbReference>
<protein>
    <recommendedName>
        <fullName evidence="3">Endonuclease/exonuclease/phosphatase family protein</fullName>
    </recommendedName>
</protein>
<dbReference type="SUPFAM" id="SSF56219">
    <property type="entry name" value="DNase I-like"/>
    <property type="match status" value="1"/>
</dbReference>
<dbReference type="AlphaFoldDB" id="A0ABD6A9N1"/>
<dbReference type="RefSeq" id="WP_276303840.1">
    <property type="nucleotide sequence ID" value="NZ_CP119992.1"/>
</dbReference>
<dbReference type="InterPro" id="IPR036691">
    <property type="entry name" value="Endo/exonu/phosph_ase_sf"/>
</dbReference>
<dbReference type="GeneID" id="79316446"/>
<accession>A0ABD6A9N1</accession>
<reference evidence="1 2" key="1">
    <citation type="journal article" date="2019" name="Int. J. Syst. Evol. Microbiol.">
        <title>The Global Catalogue of Microorganisms (GCM) 10K type strain sequencing project: providing services to taxonomists for standard genome sequencing and annotation.</title>
        <authorList>
            <consortium name="The Broad Institute Genomics Platform"/>
            <consortium name="The Broad Institute Genome Sequencing Center for Infectious Disease"/>
            <person name="Wu L."/>
            <person name="Ma J."/>
        </authorList>
    </citation>
    <scope>NUCLEOTIDE SEQUENCE [LARGE SCALE GENOMIC DNA]</scope>
    <source>
        <strain evidence="1 2">PSR21</strain>
    </source>
</reference>
<evidence type="ECO:0000313" key="2">
    <source>
        <dbReference type="Proteomes" id="UP001596547"/>
    </source>
</evidence>
<keyword evidence="2" id="KW-1185">Reference proteome</keyword>
<organism evidence="1 2">
    <name type="scientific">Halomarina halobia</name>
    <dbReference type="NCBI Taxonomy" id="3033386"/>
    <lineage>
        <taxon>Archaea</taxon>
        <taxon>Methanobacteriati</taxon>
        <taxon>Methanobacteriota</taxon>
        <taxon>Stenosarchaea group</taxon>
        <taxon>Halobacteria</taxon>
        <taxon>Halobacteriales</taxon>
        <taxon>Natronomonadaceae</taxon>
        <taxon>Halomarina</taxon>
    </lineage>
</organism>
<dbReference type="EMBL" id="JBHTBF010000002">
    <property type="protein sequence ID" value="MFC7316901.1"/>
    <property type="molecule type" value="Genomic_DNA"/>
</dbReference>
<sequence length="230" mass="26685">MRLVTWNCNQAFRKKQHRLLELKPDIAVVPECENPAKKGDWSAFTDWRWTGDNPHQGLAVFTRNNISITDTTEVAEADYFLHIETDFLDVLAVWAMNDRENPRQRYIGQVYTVLINHPELVDENTTVVGDFNWNVKWDESPNSPLCGDFTDVRETLNEAGLQSAYHEAQGNEFGMEMDSTFHMHKKENRSYHIDYAFVPEQLLNPSPRVSIGEYNNWIELSDHMPLLIAN</sequence>